<evidence type="ECO:0000313" key="2">
    <source>
        <dbReference type="Proteomes" id="UP000008837"/>
    </source>
</evidence>
<sequence length="73" mass="8898">IFRRSLDGRWHQRRSHALVIRCSCRHHCLEWVVTCVRLIRHNRARHKRGPCTQVNRCSCRGRNKRECESDEFE</sequence>
<name>A8QER1_MALGO</name>
<evidence type="ECO:0000313" key="1">
    <source>
        <dbReference type="EMBL" id="EDP41368.1"/>
    </source>
</evidence>
<feature type="non-terminal residue" evidence="1">
    <location>
        <position position="1"/>
    </location>
</feature>
<accession>A8QER1</accession>
<dbReference type="RefSeq" id="XP_001728582.1">
    <property type="nucleotide sequence ID" value="XM_001728530.1"/>
</dbReference>
<dbReference type="Proteomes" id="UP000008837">
    <property type="component" value="Unassembled WGS sequence"/>
</dbReference>
<dbReference type="InParanoid" id="A8QER1"/>
<proteinExistence type="predicted"/>
<gene>
    <name evidence="1" type="ORF">MGL_4279</name>
</gene>
<comment type="caution">
    <text evidence="1">The sequence shown here is derived from an EMBL/GenBank/DDBJ whole genome shotgun (WGS) entry which is preliminary data.</text>
</comment>
<organism evidence="1 2">
    <name type="scientific">Malassezia globosa (strain ATCC MYA-4612 / CBS 7966)</name>
    <name type="common">Dandruff-associated fungus</name>
    <dbReference type="NCBI Taxonomy" id="425265"/>
    <lineage>
        <taxon>Eukaryota</taxon>
        <taxon>Fungi</taxon>
        <taxon>Dikarya</taxon>
        <taxon>Basidiomycota</taxon>
        <taxon>Ustilaginomycotina</taxon>
        <taxon>Malasseziomycetes</taxon>
        <taxon>Malasseziales</taxon>
        <taxon>Malasseziaceae</taxon>
        <taxon>Malassezia</taxon>
    </lineage>
</organism>
<protein>
    <submittedName>
        <fullName evidence="1">Uncharacterized protein</fullName>
    </submittedName>
</protein>
<dbReference type="EMBL" id="AAYY01000041">
    <property type="protein sequence ID" value="EDP41368.1"/>
    <property type="molecule type" value="Genomic_DNA"/>
</dbReference>
<dbReference type="GeneID" id="5852890"/>
<dbReference type="VEuPathDB" id="FungiDB:MGL_4279"/>
<dbReference type="KEGG" id="mgl:MGL_4279"/>
<dbReference type="AlphaFoldDB" id="A8QER1"/>
<keyword evidence="2" id="KW-1185">Reference proteome</keyword>
<reference evidence="1 2" key="1">
    <citation type="journal article" date="2007" name="Proc. Natl. Acad. Sci. U.S.A.">
        <title>Dandruff-associated Malassezia genomes reveal convergent and divergent virulence traits shared with plant and human fungal pathogens.</title>
        <authorList>
            <person name="Xu J."/>
            <person name="Saunders C.W."/>
            <person name="Hu P."/>
            <person name="Grant R.A."/>
            <person name="Boekhout T."/>
            <person name="Kuramae E.E."/>
            <person name="Kronstad J.W."/>
            <person name="Deangelis Y.M."/>
            <person name="Reeder N.L."/>
            <person name="Johnstone K.R."/>
            <person name="Leland M."/>
            <person name="Fieno A.M."/>
            <person name="Begley W.M."/>
            <person name="Sun Y."/>
            <person name="Lacey M.P."/>
            <person name="Chaudhary T."/>
            <person name="Keough T."/>
            <person name="Chu L."/>
            <person name="Sears R."/>
            <person name="Yuan B."/>
            <person name="Dawson T.L.Jr."/>
        </authorList>
    </citation>
    <scope>NUCLEOTIDE SEQUENCE [LARGE SCALE GENOMIC DNA]</scope>
    <source>
        <strain evidence="2">ATCC MYA-4612 / CBS 7966</strain>
    </source>
</reference>